<gene>
    <name evidence="1" type="ORF">AVEN_181871_1</name>
</gene>
<evidence type="ECO:0000313" key="1">
    <source>
        <dbReference type="EMBL" id="GBL98563.1"/>
    </source>
</evidence>
<dbReference type="AlphaFoldDB" id="A0A4Y2C384"/>
<protein>
    <submittedName>
        <fullName evidence="1">Uncharacterized protein</fullName>
    </submittedName>
</protein>
<comment type="caution">
    <text evidence="1">The sequence shown here is derived from an EMBL/GenBank/DDBJ whole genome shotgun (WGS) entry which is preliminary data.</text>
</comment>
<keyword evidence="2" id="KW-1185">Reference proteome</keyword>
<dbReference type="GO" id="GO:0003676">
    <property type="term" value="F:nucleic acid binding"/>
    <property type="evidence" value="ECO:0007669"/>
    <property type="project" value="InterPro"/>
</dbReference>
<evidence type="ECO:0000313" key="2">
    <source>
        <dbReference type="Proteomes" id="UP000499080"/>
    </source>
</evidence>
<reference evidence="1 2" key="1">
    <citation type="journal article" date="2019" name="Sci. Rep.">
        <title>Orb-weaving spider Araneus ventricosus genome elucidates the spidroin gene catalogue.</title>
        <authorList>
            <person name="Kono N."/>
            <person name="Nakamura H."/>
            <person name="Ohtoshi R."/>
            <person name="Moran D.A.P."/>
            <person name="Shinohara A."/>
            <person name="Yoshida Y."/>
            <person name="Fujiwara M."/>
            <person name="Mori M."/>
            <person name="Tomita M."/>
            <person name="Arakawa K."/>
        </authorList>
    </citation>
    <scope>NUCLEOTIDE SEQUENCE [LARGE SCALE GENOMIC DNA]</scope>
</reference>
<sequence>MLFLTLIRAAKYARFKWYKDHCDWNSVDRSRVLFTDESIFCSESDSNLEGSRNTQEARKHPRRTRVQRWWLYDMCRHHFEWSHSPTYFYQCNYEAEVHRTERRLLPPYP</sequence>
<organism evidence="1 2">
    <name type="scientific">Araneus ventricosus</name>
    <name type="common">Orbweaver spider</name>
    <name type="synonym">Epeira ventricosa</name>
    <dbReference type="NCBI Taxonomy" id="182803"/>
    <lineage>
        <taxon>Eukaryota</taxon>
        <taxon>Metazoa</taxon>
        <taxon>Ecdysozoa</taxon>
        <taxon>Arthropoda</taxon>
        <taxon>Chelicerata</taxon>
        <taxon>Arachnida</taxon>
        <taxon>Araneae</taxon>
        <taxon>Araneomorphae</taxon>
        <taxon>Entelegynae</taxon>
        <taxon>Araneoidea</taxon>
        <taxon>Araneidae</taxon>
        <taxon>Araneus</taxon>
    </lineage>
</organism>
<dbReference type="EMBL" id="BGPR01085234">
    <property type="protein sequence ID" value="GBL98563.1"/>
    <property type="molecule type" value="Genomic_DNA"/>
</dbReference>
<accession>A0A4Y2C384</accession>
<dbReference type="Gene3D" id="3.30.420.10">
    <property type="entry name" value="Ribonuclease H-like superfamily/Ribonuclease H"/>
    <property type="match status" value="1"/>
</dbReference>
<dbReference type="Proteomes" id="UP000499080">
    <property type="component" value="Unassembled WGS sequence"/>
</dbReference>
<proteinExistence type="predicted"/>
<dbReference type="InterPro" id="IPR036397">
    <property type="entry name" value="RNaseH_sf"/>
</dbReference>
<name>A0A4Y2C384_ARAVE</name>